<dbReference type="GO" id="GO:0016740">
    <property type="term" value="F:transferase activity"/>
    <property type="evidence" value="ECO:0007669"/>
    <property type="project" value="UniProtKB-KW"/>
</dbReference>
<dbReference type="GO" id="GO:0018104">
    <property type="term" value="P:peptidoglycan-protein cross-linking"/>
    <property type="evidence" value="ECO:0007669"/>
    <property type="project" value="TreeGrafter"/>
</dbReference>
<accession>A0A7W8DJR3</accession>
<reference evidence="9 10" key="1">
    <citation type="submission" date="2020-08" db="EMBL/GenBank/DDBJ databases">
        <title>Genomic Encyclopedia of Type Strains, Phase IV (KMG-IV): sequencing the most valuable type-strain genomes for metagenomic binning, comparative biology and taxonomic classification.</title>
        <authorList>
            <person name="Goeker M."/>
        </authorList>
    </citation>
    <scope>NUCLEOTIDE SEQUENCE [LARGE SCALE GENOMIC DNA]</scope>
    <source>
        <strain evidence="9 10">DSM 12252</strain>
    </source>
</reference>
<evidence type="ECO:0000256" key="7">
    <source>
        <dbReference type="PROSITE-ProRule" id="PRU01373"/>
    </source>
</evidence>
<gene>
    <name evidence="9" type="ORF">HNQ65_002025</name>
</gene>
<dbReference type="Pfam" id="PF03734">
    <property type="entry name" value="YkuD"/>
    <property type="match status" value="1"/>
</dbReference>
<dbReference type="EMBL" id="JACHIG010000003">
    <property type="protein sequence ID" value="MBB5032448.1"/>
    <property type="molecule type" value="Genomic_DNA"/>
</dbReference>
<keyword evidence="9" id="KW-0449">Lipoprotein</keyword>
<dbReference type="Gene3D" id="2.40.440.10">
    <property type="entry name" value="L,D-transpeptidase catalytic domain-like"/>
    <property type="match status" value="1"/>
</dbReference>
<evidence type="ECO:0000256" key="5">
    <source>
        <dbReference type="ARBA" id="ARBA00022984"/>
    </source>
</evidence>
<dbReference type="PROSITE" id="PS52029">
    <property type="entry name" value="LD_TPASE"/>
    <property type="match status" value="1"/>
</dbReference>
<dbReference type="Proteomes" id="UP000590740">
    <property type="component" value="Unassembled WGS sequence"/>
</dbReference>
<comment type="pathway">
    <text evidence="1 7">Cell wall biogenesis; peptidoglycan biosynthesis.</text>
</comment>
<dbReference type="RefSeq" id="WP_184339375.1">
    <property type="nucleotide sequence ID" value="NZ_JACHIG010000003.1"/>
</dbReference>
<dbReference type="GO" id="GO:0005576">
    <property type="term" value="C:extracellular region"/>
    <property type="evidence" value="ECO:0007669"/>
    <property type="project" value="TreeGrafter"/>
</dbReference>
<protein>
    <submittedName>
        <fullName evidence="9">Lipoprotein-anchoring transpeptidase ErfK/SrfK</fullName>
    </submittedName>
</protein>
<proteinExistence type="inferred from homology"/>
<dbReference type="CDD" id="cd16913">
    <property type="entry name" value="YkuD_like"/>
    <property type="match status" value="1"/>
</dbReference>
<comment type="similarity">
    <text evidence="2">Belongs to the YkuD family.</text>
</comment>
<dbReference type="AlphaFoldDB" id="A0A7W8DJR3"/>
<evidence type="ECO:0000313" key="10">
    <source>
        <dbReference type="Proteomes" id="UP000590740"/>
    </source>
</evidence>
<keyword evidence="10" id="KW-1185">Reference proteome</keyword>
<dbReference type="InterPro" id="IPR050979">
    <property type="entry name" value="LD-transpeptidase"/>
</dbReference>
<evidence type="ECO:0000256" key="4">
    <source>
        <dbReference type="ARBA" id="ARBA00022960"/>
    </source>
</evidence>
<evidence type="ECO:0000256" key="1">
    <source>
        <dbReference type="ARBA" id="ARBA00004752"/>
    </source>
</evidence>
<sequence>MKAARLIISTVGALLLSQCSLPEFPLFSSRTEVVRRPMTIMPPFASQPVLYVWNGSGKPGPMSVNIDLSEQKAYLFKGGQNVGWTYVASGRSGFASPTGTFHIMEKIVDKRSNRYGMIVDRNGDVVNGNATAGVSRVPAGGRFVGAKMPYWMRITGYGVGLHAGAIPNPGSPASHGCIRLPYSMAETIFQNAPVGTRVTIMQ</sequence>
<feature type="domain" description="L,D-TPase catalytic" evidence="8">
    <location>
        <begin position="62"/>
        <end position="201"/>
    </location>
</feature>
<name>A0A7W8DJR3_9BACT</name>
<evidence type="ECO:0000256" key="2">
    <source>
        <dbReference type="ARBA" id="ARBA00005992"/>
    </source>
</evidence>
<feature type="active site" description="Proton donor/acceptor" evidence="7">
    <location>
        <position position="162"/>
    </location>
</feature>
<dbReference type="PANTHER" id="PTHR30582:SF2">
    <property type="entry name" value="L,D-TRANSPEPTIDASE YCIB-RELATED"/>
    <property type="match status" value="1"/>
</dbReference>
<keyword evidence="4 7" id="KW-0133">Cell shape</keyword>
<evidence type="ECO:0000259" key="8">
    <source>
        <dbReference type="PROSITE" id="PS52029"/>
    </source>
</evidence>
<dbReference type="InterPro" id="IPR038063">
    <property type="entry name" value="Transpep_catalytic_dom"/>
</dbReference>
<evidence type="ECO:0000256" key="6">
    <source>
        <dbReference type="ARBA" id="ARBA00023316"/>
    </source>
</evidence>
<dbReference type="UniPathway" id="UPA00219"/>
<dbReference type="GO" id="GO:0071972">
    <property type="term" value="F:peptidoglycan L,D-transpeptidase activity"/>
    <property type="evidence" value="ECO:0007669"/>
    <property type="project" value="TreeGrafter"/>
</dbReference>
<dbReference type="SUPFAM" id="SSF141523">
    <property type="entry name" value="L,D-transpeptidase catalytic domain-like"/>
    <property type="match status" value="1"/>
</dbReference>
<organism evidence="9 10">
    <name type="scientific">Prosthecobacter vanneervenii</name>
    <dbReference type="NCBI Taxonomy" id="48466"/>
    <lineage>
        <taxon>Bacteria</taxon>
        <taxon>Pseudomonadati</taxon>
        <taxon>Verrucomicrobiota</taxon>
        <taxon>Verrucomicrobiia</taxon>
        <taxon>Verrucomicrobiales</taxon>
        <taxon>Verrucomicrobiaceae</taxon>
        <taxon>Prosthecobacter</taxon>
    </lineage>
</organism>
<feature type="active site" description="Nucleophile" evidence="7">
    <location>
        <position position="177"/>
    </location>
</feature>
<comment type="caution">
    <text evidence="9">The sequence shown here is derived from an EMBL/GenBank/DDBJ whole genome shotgun (WGS) entry which is preliminary data.</text>
</comment>
<dbReference type="GO" id="GO:0071555">
    <property type="term" value="P:cell wall organization"/>
    <property type="evidence" value="ECO:0007669"/>
    <property type="project" value="UniProtKB-UniRule"/>
</dbReference>
<dbReference type="GO" id="GO:0008360">
    <property type="term" value="P:regulation of cell shape"/>
    <property type="evidence" value="ECO:0007669"/>
    <property type="project" value="UniProtKB-UniRule"/>
</dbReference>
<evidence type="ECO:0000313" key="9">
    <source>
        <dbReference type="EMBL" id="MBB5032448.1"/>
    </source>
</evidence>
<evidence type="ECO:0000256" key="3">
    <source>
        <dbReference type="ARBA" id="ARBA00022679"/>
    </source>
</evidence>
<keyword evidence="6 7" id="KW-0961">Cell wall biogenesis/degradation</keyword>
<dbReference type="PANTHER" id="PTHR30582">
    <property type="entry name" value="L,D-TRANSPEPTIDASE"/>
    <property type="match status" value="1"/>
</dbReference>
<keyword evidence="3" id="KW-0808">Transferase</keyword>
<dbReference type="InterPro" id="IPR005490">
    <property type="entry name" value="LD_TPept_cat_dom"/>
</dbReference>
<keyword evidence="5 7" id="KW-0573">Peptidoglycan synthesis</keyword>